<evidence type="ECO:0000313" key="2">
    <source>
        <dbReference type="EMBL" id="ONF97293.1"/>
    </source>
</evidence>
<dbReference type="PROSITE" id="PS51257">
    <property type="entry name" value="PROKAR_LIPOPROTEIN"/>
    <property type="match status" value="1"/>
</dbReference>
<accession>A0A1V2EXQ9</accession>
<comment type="caution">
    <text evidence="2">The sequence shown here is derived from an EMBL/GenBank/DDBJ whole genome shotgun (WGS) entry which is preliminary data.</text>
</comment>
<feature type="compositionally biased region" description="Low complexity" evidence="1">
    <location>
        <begin position="215"/>
        <end position="229"/>
    </location>
</feature>
<protein>
    <recommendedName>
        <fullName evidence="4">Lipoprotein</fullName>
    </recommendedName>
</protein>
<dbReference type="Proteomes" id="UP000188729">
    <property type="component" value="Unassembled WGS sequence"/>
</dbReference>
<dbReference type="EMBL" id="MPSB01000002">
    <property type="protein sequence ID" value="ONF97293.1"/>
    <property type="molecule type" value="Genomic_DNA"/>
</dbReference>
<reference evidence="2 3" key="1">
    <citation type="submission" date="2016-11" db="EMBL/GenBank/DDBJ databases">
        <title>Genome sequence of Sphingomonas jeddahensis G39.</title>
        <authorList>
            <person name="Poehlein A."/>
            <person name="Wuebbeler J.H."/>
            <person name="Steinbuechel A."/>
            <person name="Daniel R."/>
        </authorList>
    </citation>
    <scope>NUCLEOTIDE SEQUENCE [LARGE SCALE GENOMIC DNA]</scope>
    <source>
        <strain evidence="2 3">G39</strain>
    </source>
</reference>
<sequence length="351" mass="37292">MSTSAKPSIASARFLAVALLLGSCGKIEQDKPVETAQTRAEAKRHKDACASGTAYDRMKRVIFDEARKQSSHRTNLDTLEAFSIVRMEGPVVEGRDPTLDVTRCRGRFILDVPPGSEQALGGERRLSADIAYTAQDAADGSGLVYVVTGAEPIVSRLAAFDLSDATYRPLPALDADAPKTETTHADERTAEPPRRVSASELGGLGSDEPEHEAAARGARTASTSTSTTRIPEARTVTSPVRSDALAASAGEGVVRTFYNALGAGRGEVASAQVIPEKRSSRAYSADAISRFYGRLPEPLRLTSVSSLSGSAYRVTYRYAAPGLRCNGSAIVRLTSRESRPLIRSITASNGC</sequence>
<feature type="compositionally biased region" description="Basic and acidic residues" evidence="1">
    <location>
        <begin position="176"/>
        <end position="194"/>
    </location>
</feature>
<evidence type="ECO:0000313" key="3">
    <source>
        <dbReference type="Proteomes" id="UP000188729"/>
    </source>
</evidence>
<dbReference type="AlphaFoldDB" id="A0A1V2EXQ9"/>
<proteinExistence type="predicted"/>
<gene>
    <name evidence="2" type="ORF">SPHI_07300</name>
</gene>
<feature type="region of interest" description="Disordered" evidence="1">
    <location>
        <begin position="171"/>
        <end position="237"/>
    </location>
</feature>
<evidence type="ECO:0000256" key="1">
    <source>
        <dbReference type="SAM" id="MobiDB-lite"/>
    </source>
</evidence>
<organism evidence="2 3">
    <name type="scientific">Sphingomonas jeddahensis</name>
    <dbReference type="NCBI Taxonomy" id="1915074"/>
    <lineage>
        <taxon>Bacteria</taxon>
        <taxon>Pseudomonadati</taxon>
        <taxon>Pseudomonadota</taxon>
        <taxon>Alphaproteobacteria</taxon>
        <taxon>Sphingomonadales</taxon>
        <taxon>Sphingomonadaceae</taxon>
        <taxon>Sphingomonas</taxon>
    </lineage>
</organism>
<name>A0A1V2EXQ9_9SPHN</name>
<keyword evidence="3" id="KW-1185">Reference proteome</keyword>
<evidence type="ECO:0008006" key="4">
    <source>
        <dbReference type="Google" id="ProtNLM"/>
    </source>
</evidence>